<protein>
    <submittedName>
        <fullName evidence="2">Uncharacterized protein</fullName>
    </submittedName>
</protein>
<gene>
    <name evidence="2" type="ORF">AMELA_G00096580</name>
</gene>
<organism evidence="2 3">
    <name type="scientific">Ameiurus melas</name>
    <name type="common">Black bullhead</name>
    <name type="synonym">Silurus melas</name>
    <dbReference type="NCBI Taxonomy" id="219545"/>
    <lineage>
        <taxon>Eukaryota</taxon>
        <taxon>Metazoa</taxon>
        <taxon>Chordata</taxon>
        <taxon>Craniata</taxon>
        <taxon>Vertebrata</taxon>
        <taxon>Euteleostomi</taxon>
        <taxon>Actinopterygii</taxon>
        <taxon>Neopterygii</taxon>
        <taxon>Teleostei</taxon>
        <taxon>Ostariophysi</taxon>
        <taxon>Siluriformes</taxon>
        <taxon>Ictaluridae</taxon>
        <taxon>Ameiurus</taxon>
    </lineage>
</organism>
<proteinExistence type="predicted"/>
<keyword evidence="3" id="KW-1185">Reference proteome</keyword>
<sequence length="86" mass="9113">MSRQIRGRGQPGAASSRGRGRSQAALGAVLDSYEGTLQRSQILLSAAQTVGRNDAAADEGGRGARDAEATTLKYFKLLSHLALLKW</sequence>
<evidence type="ECO:0000256" key="1">
    <source>
        <dbReference type="SAM" id="MobiDB-lite"/>
    </source>
</evidence>
<comment type="caution">
    <text evidence="2">The sequence shown here is derived from an EMBL/GenBank/DDBJ whole genome shotgun (WGS) entry which is preliminary data.</text>
</comment>
<dbReference type="EMBL" id="JAAGNN010000008">
    <property type="protein sequence ID" value="KAF4085572.1"/>
    <property type="molecule type" value="Genomic_DNA"/>
</dbReference>
<feature type="region of interest" description="Disordered" evidence="1">
    <location>
        <begin position="1"/>
        <end position="22"/>
    </location>
</feature>
<dbReference type="Proteomes" id="UP000593565">
    <property type="component" value="Unassembled WGS sequence"/>
</dbReference>
<reference evidence="2 3" key="1">
    <citation type="submission" date="2020-02" db="EMBL/GenBank/DDBJ databases">
        <title>A chromosome-scale genome assembly of the black bullhead catfish (Ameiurus melas).</title>
        <authorList>
            <person name="Wen M."/>
            <person name="Zham M."/>
            <person name="Cabau C."/>
            <person name="Klopp C."/>
            <person name="Donnadieu C."/>
            <person name="Roques C."/>
            <person name="Bouchez O."/>
            <person name="Lampietro C."/>
            <person name="Jouanno E."/>
            <person name="Herpin A."/>
            <person name="Louis A."/>
            <person name="Berthelot C."/>
            <person name="Parey E."/>
            <person name="Roest-Crollius H."/>
            <person name="Braasch I."/>
            <person name="Postlethwait J."/>
            <person name="Robinson-Rechavi M."/>
            <person name="Echchiki A."/>
            <person name="Begum T."/>
            <person name="Montfort J."/>
            <person name="Schartl M."/>
            <person name="Bobe J."/>
            <person name="Guiguen Y."/>
        </authorList>
    </citation>
    <scope>NUCLEOTIDE SEQUENCE [LARGE SCALE GENOMIC DNA]</scope>
    <source>
        <strain evidence="2">M_S1</strain>
        <tissue evidence="2">Blood</tissue>
    </source>
</reference>
<dbReference type="AlphaFoldDB" id="A0A7J6ARP6"/>
<evidence type="ECO:0000313" key="2">
    <source>
        <dbReference type="EMBL" id="KAF4085572.1"/>
    </source>
</evidence>
<evidence type="ECO:0000313" key="3">
    <source>
        <dbReference type="Proteomes" id="UP000593565"/>
    </source>
</evidence>
<accession>A0A7J6ARP6</accession>
<name>A0A7J6ARP6_AMEME</name>